<dbReference type="EMBL" id="QGGL01000038">
    <property type="protein sequence ID" value="PWK03957.1"/>
    <property type="molecule type" value="Genomic_DNA"/>
</dbReference>
<protein>
    <submittedName>
        <fullName evidence="1">Uncharacterized protein</fullName>
    </submittedName>
</protein>
<sequence>MAMTATTTEQIAFEGLEVKLSYKQVELKVLDRLEKYNQNKGRIKVLEKQSIGHGIEIDVHPSSFRDGKDLLSLVHDKLKRMKESNYLSKHEQELAAIWREYMKDYNPAALSSKLAALRKVAAELREKGGTEKDLELINELIGKIVVAVESRTNGWGREKGYSTNRMDAIVVKRVEDQKRAKVELIDLVHEQEIVETALEQLGYYDHECEQLMRVRYIKRKSVIESCEELSISEKTHDRRKKKAVGLLAHLLGITNAN</sequence>
<proteinExistence type="predicted"/>
<accession>A0A316D6J9</accession>
<gene>
    <name evidence="1" type="ORF">C7459_13813</name>
</gene>
<reference evidence="1 2" key="1">
    <citation type="submission" date="2018-05" db="EMBL/GenBank/DDBJ databases">
        <title>Genomic Encyclopedia of Type Strains, Phase IV (KMG-IV): sequencing the most valuable type-strain genomes for metagenomic binning, comparative biology and taxonomic classification.</title>
        <authorList>
            <person name="Goeker M."/>
        </authorList>
    </citation>
    <scope>NUCLEOTIDE SEQUENCE [LARGE SCALE GENOMIC DNA]</scope>
    <source>
        <strain evidence="1 2">DSM 18773</strain>
    </source>
</reference>
<evidence type="ECO:0000313" key="1">
    <source>
        <dbReference type="EMBL" id="PWK03957.1"/>
    </source>
</evidence>
<organism evidence="1 2">
    <name type="scientific">Tumebacillus permanentifrigoris</name>
    <dbReference type="NCBI Taxonomy" id="378543"/>
    <lineage>
        <taxon>Bacteria</taxon>
        <taxon>Bacillati</taxon>
        <taxon>Bacillota</taxon>
        <taxon>Bacilli</taxon>
        <taxon>Bacillales</taxon>
        <taxon>Alicyclobacillaceae</taxon>
        <taxon>Tumebacillus</taxon>
    </lineage>
</organism>
<dbReference type="Proteomes" id="UP000245634">
    <property type="component" value="Unassembled WGS sequence"/>
</dbReference>
<keyword evidence="2" id="KW-1185">Reference proteome</keyword>
<dbReference type="RefSeq" id="WP_109691438.1">
    <property type="nucleotide sequence ID" value="NZ_QGGL01000038.1"/>
</dbReference>
<name>A0A316D6J9_9BACL</name>
<evidence type="ECO:0000313" key="2">
    <source>
        <dbReference type="Proteomes" id="UP000245634"/>
    </source>
</evidence>
<dbReference type="AlphaFoldDB" id="A0A316D6J9"/>
<comment type="caution">
    <text evidence="1">The sequence shown here is derived from an EMBL/GenBank/DDBJ whole genome shotgun (WGS) entry which is preliminary data.</text>
</comment>